<dbReference type="AlphaFoldDB" id="A0A0S7YAB6"/>
<protein>
    <submittedName>
        <fullName evidence="2">Uncharacterized protein</fullName>
    </submittedName>
</protein>
<feature type="transmembrane region" description="Helical" evidence="1">
    <location>
        <begin position="144"/>
        <end position="167"/>
    </location>
</feature>
<evidence type="ECO:0000313" key="2">
    <source>
        <dbReference type="EMBL" id="KPJ71735.1"/>
    </source>
</evidence>
<accession>A0A0S7YAB6</accession>
<reference evidence="2 3" key="1">
    <citation type="journal article" date="2015" name="Microbiome">
        <title>Genomic resolution of linkages in carbon, nitrogen, and sulfur cycling among widespread estuary sediment bacteria.</title>
        <authorList>
            <person name="Baker B.J."/>
            <person name="Lazar C.S."/>
            <person name="Teske A.P."/>
            <person name="Dick G.J."/>
        </authorList>
    </citation>
    <scope>NUCLEOTIDE SEQUENCE [LARGE SCALE GENOMIC DNA]</scope>
    <source>
        <strain evidence="2">DG_78</strain>
    </source>
</reference>
<sequence>MNIDSFLNILLTLYSCFLILALVKRTCIYSRLNLRRIRNLLFLLEGFFILAVLAVVKLHYIGLGSILFAVIFGSAVAIGDFVVKLKKNLKDGVHIPYWADKLDKICRRFRVITIIVIIVIGILCPFVYPIFFEGKYSYQEYGNIIMSFLSLFALSGTTLYFLLIILLERKYGPIYYNQDKNGGS</sequence>
<keyword evidence="1" id="KW-0472">Membrane</keyword>
<dbReference type="Proteomes" id="UP000051012">
    <property type="component" value="Unassembled WGS sequence"/>
</dbReference>
<name>A0A0S7YAB6_UNCT6</name>
<comment type="caution">
    <text evidence="2">The sequence shown here is derived from an EMBL/GenBank/DDBJ whole genome shotgun (WGS) entry which is preliminary data.</text>
</comment>
<evidence type="ECO:0000256" key="1">
    <source>
        <dbReference type="SAM" id="Phobius"/>
    </source>
</evidence>
<feature type="transmembrane region" description="Helical" evidence="1">
    <location>
        <begin position="40"/>
        <end position="60"/>
    </location>
</feature>
<evidence type="ECO:0000313" key="3">
    <source>
        <dbReference type="Proteomes" id="UP000051012"/>
    </source>
</evidence>
<proteinExistence type="predicted"/>
<feature type="transmembrane region" description="Helical" evidence="1">
    <location>
        <begin position="111"/>
        <end position="132"/>
    </location>
</feature>
<gene>
    <name evidence="2" type="ORF">AMJ52_08350</name>
</gene>
<dbReference type="EMBL" id="LJNI01000119">
    <property type="protein sequence ID" value="KPJ71735.1"/>
    <property type="molecule type" value="Genomic_DNA"/>
</dbReference>
<keyword evidence="1" id="KW-1133">Transmembrane helix</keyword>
<feature type="transmembrane region" description="Helical" evidence="1">
    <location>
        <begin position="66"/>
        <end position="83"/>
    </location>
</feature>
<feature type="transmembrane region" description="Helical" evidence="1">
    <location>
        <begin position="6"/>
        <end position="28"/>
    </location>
</feature>
<keyword evidence="1" id="KW-0812">Transmembrane</keyword>
<organism evidence="2 3">
    <name type="scientific">candidate division TA06 bacterium DG_78</name>
    <dbReference type="NCBI Taxonomy" id="1703772"/>
    <lineage>
        <taxon>Bacteria</taxon>
        <taxon>Bacteria division TA06</taxon>
    </lineage>
</organism>